<dbReference type="SUPFAM" id="SSF53474">
    <property type="entry name" value="alpha/beta-Hydrolases"/>
    <property type="match status" value="1"/>
</dbReference>
<dbReference type="PANTHER" id="PTHR11802">
    <property type="entry name" value="SERINE PROTEASE FAMILY S10 SERINE CARBOXYPEPTIDASE"/>
    <property type="match status" value="1"/>
</dbReference>
<name>A0A5A8DZA7_CAFRO</name>
<dbReference type="GO" id="GO:0004185">
    <property type="term" value="F:serine-type carboxypeptidase activity"/>
    <property type="evidence" value="ECO:0007669"/>
    <property type="project" value="InterPro"/>
</dbReference>
<comment type="similarity">
    <text evidence="1">Belongs to the peptidase S10 family.</text>
</comment>
<keyword evidence="5" id="KW-0325">Glycoprotein</keyword>
<dbReference type="Gene3D" id="1.10.287.410">
    <property type="match status" value="1"/>
</dbReference>
<dbReference type="InterPro" id="IPR033124">
    <property type="entry name" value="Ser_caboxypep_his_AS"/>
</dbReference>
<comment type="caution">
    <text evidence="7">The sequence shown here is derived from an EMBL/GenBank/DDBJ whole genome shotgun (WGS) entry which is preliminary data.</text>
</comment>
<evidence type="ECO:0000256" key="3">
    <source>
        <dbReference type="ARBA" id="ARBA00022670"/>
    </source>
</evidence>
<evidence type="ECO:0000256" key="4">
    <source>
        <dbReference type="ARBA" id="ARBA00022801"/>
    </source>
</evidence>
<dbReference type="PRINTS" id="PR00724">
    <property type="entry name" value="CRBOXYPTASEC"/>
</dbReference>
<protein>
    <recommendedName>
        <fullName evidence="9">Carboxypeptidase</fullName>
    </recommendedName>
</protein>
<dbReference type="AlphaFoldDB" id="A0A5A8DZA7"/>
<dbReference type="Pfam" id="PF00450">
    <property type="entry name" value="Peptidase_S10"/>
    <property type="match status" value="1"/>
</dbReference>
<keyword evidence="3" id="KW-0645">Protease</keyword>
<dbReference type="PANTHER" id="PTHR11802:SF113">
    <property type="entry name" value="SERINE CARBOXYPEPTIDASE CTSA-4.1"/>
    <property type="match status" value="1"/>
</dbReference>
<feature type="signal peptide" evidence="6">
    <location>
        <begin position="1"/>
        <end position="16"/>
    </location>
</feature>
<dbReference type="EMBL" id="VLTL01000010">
    <property type="protein sequence ID" value="KAA0170883.1"/>
    <property type="molecule type" value="Genomic_DNA"/>
</dbReference>
<evidence type="ECO:0000256" key="5">
    <source>
        <dbReference type="ARBA" id="ARBA00023180"/>
    </source>
</evidence>
<dbReference type="PROSITE" id="PS00560">
    <property type="entry name" value="CARBOXYPEPT_SER_HIS"/>
    <property type="match status" value="1"/>
</dbReference>
<proteinExistence type="inferred from homology"/>
<evidence type="ECO:0000256" key="6">
    <source>
        <dbReference type="SAM" id="SignalP"/>
    </source>
</evidence>
<keyword evidence="2" id="KW-0121">Carboxypeptidase</keyword>
<evidence type="ECO:0000256" key="2">
    <source>
        <dbReference type="ARBA" id="ARBA00022645"/>
    </source>
</evidence>
<dbReference type="GO" id="GO:0006508">
    <property type="term" value="P:proteolysis"/>
    <property type="evidence" value="ECO:0007669"/>
    <property type="project" value="UniProtKB-KW"/>
</dbReference>
<feature type="chain" id="PRO_5022958631" description="Carboxypeptidase" evidence="6">
    <location>
        <begin position="17"/>
        <end position="446"/>
    </location>
</feature>
<dbReference type="InterPro" id="IPR001563">
    <property type="entry name" value="Peptidase_S10"/>
</dbReference>
<dbReference type="Proteomes" id="UP000324907">
    <property type="component" value="Unassembled WGS sequence"/>
</dbReference>
<evidence type="ECO:0000313" key="8">
    <source>
        <dbReference type="Proteomes" id="UP000324907"/>
    </source>
</evidence>
<dbReference type="InterPro" id="IPR029058">
    <property type="entry name" value="AB_hydrolase_fold"/>
</dbReference>
<dbReference type="Gene3D" id="3.40.50.1820">
    <property type="entry name" value="alpha/beta hydrolase"/>
    <property type="match status" value="1"/>
</dbReference>
<accession>A0A5A8DZA7</accession>
<evidence type="ECO:0000256" key="1">
    <source>
        <dbReference type="ARBA" id="ARBA00009431"/>
    </source>
</evidence>
<evidence type="ECO:0008006" key="9">
    <source>
        <dbReference type="Google" id="ProtNLM"/>
    </source>
</evidence>
<keyword evidence="6" id="KW-0732">Signal</keyword>
<reference evidence="7 8" key="1">
    <citation type="submission" date="2019-07" db="EMBL/GenBank/DDBJ databases">
        <title>Genomes of Cafeteria roenbergensis.</title>
        <authorList>
            <person name="Fischer M.G."/>
            <person name="Hackl T."/>
            <person name="Roman M."/>
        </authorList>
    </citation>
    <scope>NUCLEOTIDE SEQUENCE [LARGE SCALE GENOMIC DNA]</scope>
    <source>
        <strain evidence="7 8">RCC970-E3</strain>
    </source>
</reference>
<sequence length="446" mass="48104">MLRIVAALAALSAASASGLVATVRMEPVVDSPCVDNVKQYAGYVDVSDKWDSHYFAWLSESRSNPSTDPLIVWLSGGPGCSSSLAMLTENGPCTAKADGSGTTRNPYGWNTKANLMYVDQPAGVGFSYADRGGYSHNESQVGEYMVAFFTGFYKKYPQYANNPLYMACESYGGHYCPSATYALFESNKNAGTNFPIKGMAIGNGLVDPASQYPTYPKFVEDQCTKEIGKPCVDKSGYESMVAASPTCSKLIAQCQSDDSVCPTAQSYCNNAMFGPYEATNMNPYDIRIPCEVPPLCYDFSGVATFLNNPATQKAIGVNGITWASCNYEVNGDFSADWMKNMAWKVPPLLKAGIPAWVYAGEDDFIVQWLGNQAWTEALPWPGAKAYNQTTLQPWTSGGKVAGAHRSYGGLSFTTVANAGHMAPRDQPEATLTMINAFISGQPLPSE</sequence>
<keyword evidence="4" id="KW-0378">Hydrolase</keyword>
<organism evidence="7 8">
    <name type="scientific">Cafeteria roenbergensis</name>
    <name type="common">Marine flagellate</name>
    <dbReference type="NCBI Taxonomy" id="33653"/>
    <lineage>
        <taxon>Eukaryota</taxon>
        <taxon>Sar</taxon>
        <taxon>Stramenopiles</taxon>
        <taxon>Bigyra</taxon>
        <taxon>Opalozoa</taxon>
        <taxon>Bicosoecida</taxon>
        <taxon>Cafeteriaceae</taxon>
        <taxon>Cafeteria</taxon>
    </lineage>
</organism>
<gene>
    <name evidence="7" type="ORF">FNF28_01156</name>
</gene>
<evidence type="ECO:0000313" key="7">
    <source>
        <dbReference type="EMBL" id="KAA0170883.1"/>
    </source>
</evidence>